<dbReference type="RefSeq" id="WP_010442287.1">
    <property type="nucleotide sequence ID" value="NZ_AEYW01000014.1"/>
</dbReference>
<sequence length="60" mass="6780">MTEEPVDLDETRSAERQIATDTRCRKRGVWEQTPSTPSASRLSDLTAAKGRFEIWASTCH</sequence>
<evidence type="ECO:0000313" key="2">
    <source>
        <dbReference type="EMBL" id="RLK07275.1"/>
    </source>
</evidence>
<evidence type="ECO:0000256" key="1">
    <source>
        <dbReference type="SAM" id="MobiDB-lite"/>
    </source>
</evidence>
<dbReference type="Proteomes" id="UP000271700">
    <property type="component" value="Unassembled WGS sequence"/>
</dbReference>
<evidence type="ECO:0000313" key="3">
    <source>
        <dbReference type="Proteomes" id="UP000271700"/>
    </source>
</evidence>
<name>A0A497ZKX1_9RHOB</name>
<dbReference type="EMBL" id="RCCT01000003">
    <property type="protein sequence ID" value="RLK07275.1"/>
    <property type="molecule type" value="Genomic_DNA"/>
</dbReference>
<dbReference type="AlphaFoldDB" id="A0A497ZKX1"/>
<proteinExistence type="predicted"/>
<reference evidence="2 3" key="1">
    <citation type="submission" date="2018-10" db="EMBL/GenBank/DDBJ databases">
        <title>Genomic Encyclopedia of Archaeal and Bacterial Type Strains, Phase II (KMG-II): from individual species to whole genera.</title>
        <authorList>
            <person name="Goeker M."/>
        </authorList>
    </citation>
    <scope>NUCLEOTIDE SEQUENCE [LARGE SCALE GENOMIC DNA]</scope>
    <source>
        <strain evidence="2 3">DSM 29317</strain>
    </source>
</reference>
<dbReference type="STRING" id="981384.GCA_000192475_01423"/>
<gene>
    <name evidence="2" type="ORF">CLV75_2391</name>
</gene>
<organism evidence="2 3">
    <name type="scientific">Ruegeria conchae</name>
    <dbReference type="NCBI Taxonomy" id="981384"/>
    <lineage>
        <taxon>Bacteria</taxon>
        <taxon>Pseudomonadati</taxon>
        <taxon>Pseudomonadota</taxon>
        <taxon>Alphaproteobacteria</taxon>
        <taxon>Rhodobacterales</taxon>
        <taxon>Roseobacteraceae</taxon>
        <taxon>Ruegeria</taxon>
    </lineage>
</organism>
<comment type="caution">
    <text evidence="2">The sequence shown here is derived from an EMBL/GenBank/DDBJ whole genome shotgun (WGS) entry which is preliminary data.</text>
</comment>
<feature type="region of interest" description="Disordered" evidence="1">
    <location>
        <begin position="1"/>
        <end position="41"/>
    </location>
</feature>
<accession>A0A497ZKX1</accession>
<feature type="compositionally biased region" description="Polar residues" evidence="1">
    <location>
        <begin position="32"/>
        <end position="41"/>
    </location>
</feature>
<keyword evidence="3" id="KW-1185">Reference proteome</keyword>
<protein>
    <submittedName>
        <fullName evidence="2">Uncharacterized protein</fullName>
    </submittedName>
</protein>